<dbReference type="InterPro" id="IPR011123">
    <property type="entry name" value="Y_Y_Y"/>
</dbReference>
<dbReference type="InterPro" id="IPR029787">
    <property type="entry name" value="Nucleotide_cyclase"/>
</dbReference>
<dbReference type="SUPFAM" id="SSF55781">
    <property type="entry name" value="GAF domain-like"/>
    <property type="match status" value="1"/>
</dbReference>
<feature type="coiled-coil region" evidence="2">
    <location>
        <begin position="812"/>
        <end position="839"/>
    </location>
</feature>
<keyword evidence="1" id="KW-0597">Phosphoprotein</keyword>
<dbReference type="GO" id="GO:0000155">
    <property type="term" value="F:phosphorelay sensor kinase activity"/>
    <property type="evidence" value="ECO:0007669"/>
    <property type="project" value="TreeGrafter"/>
</dbReference>
<keyword evidence="2" id="KW-0175">Coiled coil</keyword>
<dbReference type="Gene3D" id="2.130.10.10">
    <property type="entry name" value="YVTN repeat-like/Quinoprotein amine dehydrogenase"/>
    <property type="match status" value="3"/>
</dbReference>
<keyword evidence="5" id="KW-1185">Reference proteome</keyword>
<dbReference type="Pfam" id="PF13185">
    <property type="entry name" value="GAF_2"/>
    <property type="match status" value="1"/>
</dbReference>
<dbReference type="PROSITE" id="PS50887">
    <property type="entry name" value="GGDEF"/>
    <property type="match status" value="1"/>
</dbReference>
<dbReference type="InterPro" id="IPR029016">
    <property type="entry name" value="GAF-like_dom_sf"/>
</dbReference>
<protein>
    <submittedName>
        <fullName evidence="4">Diguanylate cyclase (GGDEF) domain-containing protein</fullName>
    </submittedName>
</protein>
<dbReference type="InterPro" id="IPR013783">
    <property type="entry name" value="Ig-like_fold"/>
</dbReference>
<reference evidence="4 5" key="1">
    <citation type="submission" date="2016-10" db="EMBL/GenBank/DDBJ databases">
        <authorList>
            <person name="de Groot N.N."/>
        </authorList>
    </citation>
    <scope>NUCLEOTIDE SEQUENCE [LARGE SCALE GENOMIC DNA]</scope>
    <source>
        <strain evidence="4 5">DSM 6059</strain>
    </source>
</reference>
<dbReference type="InterPro" id="IPR011110">
    <property type="entry name" value="Reg_prop"/>
</dbReference>
<dbReference type="OrthoDB" id="9772100at2"/>
<sequence>MFNWFYIFLILFLVNMNVFANEKDIFNLGQPIFKSIGDKKEIPYGIVTAITQDHQGFLWIGTQHGLIRYDGYQFHKFSYSVKDKNSISGDYISALFVASDGKIWIGTTSDGISVYNPSTDTFQNYKNSKNDSNSLSNNHINTIIADKDNTIWVGTNHGLNAFHLNSDKISHFYHLKDTANSLNDNRITALHLDSSNAIWVGTGNGLNKIEYKPHNKSFNVSVIPQLQTKLKGTLIDEIFQSTDNKIWLGTKTKGAFWFNQNYALTQIKANTKNLDFLLNSWILSIIQANENEIWLGSYSHGIIVISTDSGKVIRHITHDKNNPGSISLNEISAFHIDKSGLIWIGTWGGSLNMLNPINKAFKTITHSLINKNIISYPNISTMLELNSGLIWVGTRGNGIDIIDPKRGLINKIRPYSNEKKVFFDGVIMSMAQETDGTIWIGTRQTGLFKYLPKTHSLKRYTTESGLIDNNIRKIMPTKTGKLWLATSAGINRFNPATERFETFTTQSEPNKQIQDVFNSLAQQKDGTIWAGSHGGLYVLLPGNKHFIHITHDDKNNHSISHNNIPGLLVDSKNQVWVDTRYGLNKLKKWQGKSSVFESINTYMGRTGLYFGGNLLEDNQGRIWTQWFMVNPKDWQLQKSPISSESALGTPWLGSFMKTRLGTLVYGGTKGLLLIKPEQYQKWAYQPPLRVSNLKVNGKNIPSENIKALSLAPHTKSLYIEFSSLDFSNPHNIEYSYKLEGYDTDWSFTDSDHRTLNYTNLDPGKYTLHIRGTNKNGIWSPNEFSMTINQQPAWFQTTWFKMVAWTLFLLLIYAIVKLRIQRLKAQKTVLEQRVQQKTADILLLSDIGKELTSRHNFEDVLTQVYEKINKVLDANVLLLGILQKDKNTVHASLIIENNIRVKPINFDLTDNNYPAAWCINNKKELIISTPSDIKKYFQNQIGIPKSGKEMKTIVYLPLIIRNKLMGCLSIQSLKTNAYSDEQISMIRTLASYTAISTANTLGYQKLVLANKKLKSAHKELKNVCQDLEAISLTDQLTGAHNRRFLNKFIGQELAKVQRDHYKKPDKSQSGFGFILIDLDHFKYINDTFGHDAGDKVLIQVVKVITQTCRDFDWVIRWGGEEFLVVSRFIQRAQMGVLAERIRANIEAYEFDLGEGRTIHRTCSMGIAGFPFITKQVKALIWEQTLQLADLALYAVKNNGRNGWISLFENHIEDVDEFYSEAVNHLDHLIEKGDISFETSLDKSKIVFNTPP</sequence>
<dbReference type="SUPFAM" id="SSF63829">
    <property type="entry name" value="Calcium-dependent phosphotriesterase"/>
    <property type="match status" value="1"/>
</dbReference>
<dbReference type="AlphaFoldDB" id="A0A1I1NF20"/>
<accession>A0A1I1NF20</accession>
<dbReference type="NCBIfam" id="TIGR00254">
    <property type="entry name" value="GGDEF"/>
    <property type="match status" value="1"/>
</dbReference>
<dbReference type="Gene3D" id="3.30.70.270">
    <property type="match status" value="1"/>
</dbReference>
<dbReference type="PANTHER" id="PTHR43547">
    <property type="entry name" value="TWO-COMPONENT HISTIDINE KINASE"/>
    <property type="match status" value="1"/>
</dbReference>
<dbReference type="CDD" id="cd01949">
    <property type="entry name" value="GGDEF"/>
    <property type="match status" value="1"/>
</dbReference>
<evidence type="ECO:0000313" key="5">
    <source>
        <dbReference type="Proteomes" id="UP000198862"/>
    </source>
</evidence>
<evidence type="ECO:0000313" key="4">
    <source>
        <dbReference type="EMBL" id="SFC92320.1"/>
    </source>
</evidence>
<dbReference type="Pfam" id="PF00990">
    <property type="entry name" value="GGDEF"/>
    <property type="match status" value="1"/>
</dbReference>
<dbReference type="Proteomes" id="UP000198862">
    <property type="component" value="Unassembled WGS sequence"/>
</dbReference>
<dbReference type="InterPro" id="IPR043128">
    <property type="entry name" value="Rev_trsase/Diguanyl_cyclase"/>
</dbReference>
<dbReference type="PANTHER" id="PTHR43547:SF2">
    <property type="entry name" value="HYBRID SIGNAL TRANSDUCTION HISTIDINE KINASE C"/>
    <property type="match status" value="1"/>
</dbReference>
<dbReference type="Gene3D" id="2.60.40.10">
    <property type="entry name" value="Immunoglobulins"/>
    <property type="match status" value="1"/>
</dbReference>
<dbReference type="SMART" id="SM00267">
    <property type="entry name" value="GGDEF"/>
    <property type="match status" value="1"/>
</dbReference>
<evidence type="ECO:0000256" key="1">
    <source>
        <dbReference type="ARBA" id="ARBA00022553"/>
    </source>
</evidence>
<dbReference type="InterPro" id="IPR011047">
    <property type="entry name" value="Quinoprotein_ADH-like_sf"/>
</dbReference>
<feature type="domain" description="GGDEF" evidence="3">
    <location>
        <begin position="1068"/>
        <end position="1207"/>
    </location>
</feature>
<evidence type="ECO:0000259" key="3">
    <source>
        <dbReference type="PROSITE" id="PS50887"/>
    </source>
</evidence>
<dbReference type="SUPFAM" id="SSF55073">
    <property type="entry name" value="Nucleotide cyclase"/>
    <property type="match status" value="1"/>
</dbReference>
<dbReference type="STRING" id="1123010.SAMN02745724_02928"/>
<name>A0A1I1NF20_9GAMM</name>
<dbReference type="InterPro" id="IPR003018">
    <property type="entry name" value="GAF"/>
</dbReference>
<dbReference type="SUPFAM" id="SSF50998">
    <property type="entry name" value="Quinoprotein alcohol dehydrogenase-like"/>
    <property type="match status" value="1"/>
</dbReference>
<dbReference type="Pfam" id="PF07494">
    <property type="entry name" value="Reg_prop"/>
    <property type="match status" value="4"/>
</dbReference>
<proteinExistence type="predicted"/>
<organism evidence="4 5">
    <name type="scientific">Pseudoalteromonas denitrificans DSM 6059</name>
    <dbReference type="NCBI Taxonomy" id="1123010"/>
    <lineage>
        <taxon>Bacteria</taxon>
        <taxon>Pseudomonadati</taxon>
        <taxon>Pseudomonadota</taxon>
        <taxon>Gammaproteobacteria</taxon>
        <taxon>Alteromonadales</taxon>
        <taxon>Pseudoalteromonadaceae</taxon>
        <taxon>Pseudoalteromonas</taxon>
    </lineage>
</organism>
<dbReference type="Pfam" id="PF07495">
    <property type="entry name" value="Y_Y_Y"/>
    <property type="match status" value="1"/>
</dbReference>
<dbReference type="InterPro" id="IPR000160">
    <property type="entry name" value="GGDEF_dom"/>
</dbReference>
<dbReference type="EMBL" id="FOLO01000023">
    <property type="protein sequence ID" value="SFC92320.1"/>
    <property type="molecule type" value="Genomic_DNA"/>
</dbReference>
<dbReference type="InterPro" id="IPR015943">
    <property type="entry name" value="WD40/YVTN_repeat-like_dom_sf"/>
</dbReference>
<gene>
    <name evidence="4" type="ORF">SAMN02745724_02928</name>
</gene>
<dbReference type="CDD" id="cd00146">
    <property type="entry name" value="PKD"/>
    <property type="match status" value="1"/>
</dbReference>
<evidence type="ECO:0000256" key="2">
    <source>
        <dbReference type="SAM" id="Coils"/>
    </source>
</evidence>
<dbReference type="Gene3D" id="3.30.450.40">
    <property type="match status" value="1"/>
</dbReference>